<protein>
    <submittedName>
        <fullName evidence="3">MerR family transcriptional regulator</fullName>
    </submittedName>
</protein>
<keyword evidence="4" id="KW-1185">Reference proteome</keyword>
<dbReference type="SUPFAM" id="SSF46955">
    <property type="entry name" value="Putative DNA-binding domain"/>
    <property type="match status" value="1"/>
</dbReference>
<dbReference type="InterPro" id="IPR047057">
    <property type="entry name" value="MerR_fam"/>
</dbReference>
<proteinExistence type="predicted"/>
<evidence type="ECO:0000256" key="1">
    <source>
        <dbReference type="ARBA" id="ARBA00023125"/>
    </source>
</evidence>
<dbReference type="InterPro" id="IPR000551">
    <property type="entry name" value="MerR-type_HTH_dom"/>
</dbReference>
<dbReference type="PROSITE" id="PS50937">
    <property type="entry name" value="HTH_MERR_2"/>
    <property type="match status" value="1"/>
</dbReference>
<feature type="domain" description="HTH merR-type" evidence="2">
    <location>
        <begin position="7"/>
        <end position="76"/>
    </location>
</feature>
<reference evidence="4" key="1">
    <citation type="journal article" date="2019" name="Int. J. Syst. Evol. Microbiol.">
        <title>The Global Catalogue of Microorganisms (GCM) 10K type strain sequencing project: providing services to taxonomists for standard genome sequencing and annotation.</title>
        <authorList>
            <consortium name="The Broad Institute Genomics Platform"/>
            <consortium name="The Broad Institute Genome Sequencing Center for Infectious Disease"/>
            <person name="Wu L."/>
            <person name="Ma J."/>
        </authorList>
    </citation>
    <scope>NUCLEOTIDE SEQUENCE [LARGE SCALE GENOMIC DNA]</scope>
    <source>
        <strain evidence="4">CGMCC 4.7152</strain>
    </source>
</reference>
<dbReference type="PANTHER" id="PTHR30204:SF93">
    <property type="entry name" value="HTH MERR-TYPE DOMAIN-CONTAINING PROTEIN"/>
    <property type="match status" value="1"/>
</dbReference>
<dbReference type="CDD" id="cd00592">
    <property type="entry name" value="HTH_MerR-like"/>
    <property type="match status" value="1"/>
</dbReference>
<evidence type="ECO:0000259" key="2">
    <source>
        <dbReference type="PROSITE" id="PS50937"/>
    </source>
</evidence>
<name>A0ABV9VRD0_9ACTN</name>
<dbReference type="EMBL" id="JBHSIU010000010">
    <property type="protein sequence ID" value="MFC4997813.1"/>
    <property type="molecule type" value="Genomic_DNA"/>
</dbReference>
<dbReference type="InterPro" id="IPR009061">
    <property type="entry name" value="DNA-bd_dom_put_sf"/>
</dbReference>
<keyword evidence="1" id="KW-0238">DNA-binding</keyword>
<dbReference type="SMART" id="SM00422">
    <property type="entry name" value="HTH_MERR"/>
    <property type="match status" value="1"/>
</dbReference>
<dbReference type="PANTHER" id="PTHR30204">
    <property type="entry name" value="REDOX-CYCLING DRUG-SENSING TRANSCRIPTIONAL ACTIVATOR SOXR"/>
    <property type="match status" value="1"/>
</dbReference>
<gene>
    <name evidence="3" type="ORF">ACFPIJ_08230</name>
</gene>
<evidence type="ECO:0000313" key="3">
    <source>
        <dbReference type="EMBL" id="MFC4997813.1"/>
    </source>
</evidence>
<evidence type="ECO:0000313" key="4">
    <source>
        <dbReference type="Proteomes" id="UP001595912"/>
    </source>
</evidence>
<dbReference type="PRINTS" id="PR00040">
    <property type="entry name" value="HTHMERR"/>
</dbReference>
<dbReference type="RefSeq" id="WP_380114060.1">
    <property type="nucleotide sequence ID" value="NZ_JBHSIU010000010.1"/>
</dbReference>
<accession>A0ABV9VRD0</accession>
<dbReference type="Gene3D" id="1.10.1660.10">
    <property type="match status" value="1"/>
</dbReference>
<dbReference type="Proteomes" id="UP001595912">
    <property type="component" value="Unassembled WGS sequence"/>
</dbReference>
<dbReference type="Pfam" id="PF13411">
    <property type="entry name" value="MerR_1"/>
    <property type="match status" value="1"/>
</dbReference>
<comment type="caution">
    <text evidence="3">The sequence shown here is derived from an EMBL/GenBank/DDBJ whole genome shotgun (WGS) entry which is preliminary data.</text>
</comment>
<organism evidence="3 4">
    <name type="scientific">Dactylosporangium cerinum</name>
    <dbReference type="NCBI Taxonomy" id="1434730"/>
    <lineage>
        <taxon>Bacteria</taxon>
        <taxon>Bacillati</taxon>
        <taxon>Actinomycetota</taxon>
        <taxon>Actinomycetes</taxon>
        <taxon>Micromonosporales</taxon>
        <taxon>Micromonosporaceae</taxon>
        <taxon>Dactylosporangium</taxon>
    </lineage>
</organism>
<sequence length="303" mass="32812">MDSEAELYTIGQLARRAGVPARTVRFWSDSGVLPPVDRSGGGYRRYDAASVARLELILTLRDLGLGLEAVRALLDRQVTLAELAATHVKALDAQLRTLRVRRAVLDTVARRGSSTEEMTLMNRLAKLSAQQRQRIIDDFVGAAFDGAADPDAEVVAGWMRELPAEPTAEQLDAWLDLAELVADQGFQGKIRTMVRSGTGGDLDFGLTIRPLVLTHAGGAVERDVTPDSAEGRAVLDRIVPADLPAGESAALVTWLELVADPRVERYWQLLAALNGTDAGPPAVPAFAWLLEAMRVHRHPGESI</sequence>